<evidence type="ECO:0000256" key="6">
    <source>
        <dbReference type="ARBA" id="ARBA00022847"/>
    </source>
</evidence>
<protein>
    <recommendedName>
        <fullName evidence="12">2-keto-3-deoxygluconate permease</fullName>
    </recommendedName>
</protein>
<evidence type="ECO:0000256" key="9">
    <source>
        <dbReference type="SAM" id="Phobius"/>
    </source>
</evidence>
<dbReference type="EMBL" id="VBSP01000008">
    <property type="protein sequence ID" value="TLQ48804.1"/>
    <property type="molecule type" value="Genomic_DNA"/>
</dbReference>
<keyword evidence="5 9" id="KW-0812">Transmembrane</keyword>
<evidence type="ECO:0000313" key="10">
    <source>
        <dbReference type="EMBL" id="TLQ48804.1"/>
    </source>
</evidence>
<dbReference type="OrthoDB" id="2833at2"/>
<evidence type="ECO:0008006" key="12">
    <source>
        <dbReference type="Google" id="ProtNLM"/>
    </source>
</evidence>
<evidence type="ECO:0000256" key="7">
    <source>
        <dbReference type="ARBA" id="ARBA00022989"/>
    </source>
</evidence>
<evidence type="ECO:0000256" key="4">
    <source>
        <dbReference type="ARBA" id="ARBA00022597"/>
    </source>
</evidence>
<evidence type="ECO:0000256" key="5">
    <source>
        <dbReference type="ARBA" id="ARBA00022692"/>
    </source>
</evidence>
<dbReference type="RefSeq" id="WP_138404092.1">
    <property type="nucleotide sequence ID" value="NZ_VBSP01000008.1"/>
</dbReference>
<dbReference type="InterPro" id="IPR004684">
    <property type="entry name" value="2keto-3dGluconate_permease"/>
</dbReference>
<keyword evidence="6" id="KW-0769">Symport</keyword>
<accession>A0A5R9EEU2</accession>
<evidence type="ECO:0000256" key="1">
    <source>
        <dbReference type="ARBA" id="ARBA00006430"/>
    </source>
</evidence>
<keyword evidence="3" id="KW-1003">Cell membrane</keyword>
<keyword evidence="8 9" id="KW-0472">Membrane</keyword>
<evidence type="ECO:0000256" key="8">
    <source>
        <dbReference type="ARBA" id="ARBA00023136"/>
    </source>
</evidence>
<dbReference type="GO" id="GO:0016020">
    <property type="term" value="C:membrane"/>
    <property type="evidence" value="ECO:0007669"/>
    <property type="project" value="InterPro"/>
</dbReference>
<name>A0A5R9EEU2_9LACT</name>
<keyword evidence="4" id="KW-0762">Sugar transport</keyword>
<feature type="transmembrane region" description="Helical" evidence="9">
    <location>
        <begin position="12"/>
        <end position="31"/>
    </location>
</feature>
<keyword evidence="2" id="KW-0813">Transport</keyword>
<evidence type="ECO:0000313" key="11">
    <source>
        <dbReference type="Proteomes" id="UP000306420"/>
    </source>
</evidence>
<feature type="transmembrane region" description="Helical" evidence="9">
    <location>
        <begin position="46"/>
        <end position="64"/>
    </location>
</feature>
<reference evidence="10 11" key="1">
    <citation type="submission" date="2019-05" db="EMBL/GenBank/DDBJ databases">
        <title>The metagenome of a microbial culture collection derived from dairy environment covers the genomic content of the human microbiome.</title>
        <authorList>
            <person name="Roder T."/>
            <person name="Wuthrich D."/>
            <person name="Sattari Z."/>
            <person name="Von Ah U."/>
            <person name="Bar C."/>
            <person name="Ronchi F."/>
            <person name="Macpherson A.J."/>
            <person name="Ganal-Vonarburg S.C."/>
            <person name="Bruggmann R."/>
            <person name="Vergeres G."/>
        </authorList>
    </citation>
    <scope>NUCLEOTIDE SEQUENCE [LARGE SCALE GENOMIC DNA]</scope>
    <source>
        <strain evidence="10 11">FAM 24227</strain>
    </source>
</reference>
<dbReference type="GO" id="GO:0015649">
    <property type="term" value="F:2-keto-3-deoxygluconate:proton symporter activity"/>
    <property type="evidence" value="ECO:0007669"/>
    <property type="project" value="InterPro"/>
</dbReference>
<comment type="similarity">
    <text evidence="1">Belongs to the KdgT transporter family.</text>
</comment>
<keyword evidence="7 9" id="KW-1133">Transmembrane helix</keyword>
<proteinExistence type="inferred from homology"/>
<gene>
    <name evidence="10" type="ORF">FEZ33_03900</name>
</gene>
<feature type="transmembrane region" description="Helical" evidence="9">
    <location>
        <begin position="76"/>
        <end position="95"/>
    </location>
</feature>
<dbReference type="AlphaFoldDB" id="A0A5R9EEU2"/>
<dbReference type="Proteomes" id="UP000306420">
    <property type="component" value="Unassembled WGS sequence"/>
</dbReference>
<organism evidence="10 11">
    <name type="scientific">Ruoffia tabacinasalis</name>
    <dbReference type="NCBI Taxonomy" id="87458"/>
    <lineage>
        <taxon>Bacteria</taxon>
        <taxon>Bacillati</taxon>
        <taxon>Bacillota</taxon>
        <taxon>Bacilli</taxon>
        <taxon>Lactobacillales</taxon>
        <taxon>Aerococcaceae</taxon>
        <taxon>Ruoffia</taxon>
    </lineage>
</organism>
<evidence type="ECO:0000256" key="3">
    <source>
        <dbReference type="ARBA" id="ARBA00022475"/>
    </source>
</evidence>
<evidence type="ECO:0000256" key="2">
    <source>
        <dbReference type="ARBA" id="ARBA00022448"/>
    </source>
</evidence>
<comment type="caution">
    <text evidence="10">The sequence shown here is derived from an EMBL/GenBank/DDBJ whole genome shotgun (WGS) entry which is preliminary data.</text>
</comment>
<dbReference type="Pfam" id="PF03812">
    <property type="entry name" value="KdgT"/>
    <property type="match status" value="1"/>
</dbReference>
<sequence length="96" mass="10309">MSDFMRKIPGGLLLVPMLLAALMNTFLPNLFTNLGGVSEALFTTSGLNYVIGAACFCSGAGIDIKRLAIVFKKQGLLLVVKTIICLVVGFFLRLVK</sequence>